<evidence type="ECO:0000256" key="5">
    <source>
        <dbReference type="ARBA" id="ARBA00023043"/>
    </source>
</evidence>
<dbReference type="Pfam" id="PF00023">
    <property type="entry name" value="Ank"/>
    <property type="match status" value="2"/>
</dbReference>
<feature type="repeat" description="ANK" evidence="7">
    <location>
        <begin position="65"/>
        <end position="87"/>
    </location>
</feature>
<comment type="subcellular location">
    <subcellularLocation>
        <location evidence="1">Membrane</location>
        <topology evidence="1">Multi-pass membrane protein</topology>
    </subcellularLocation>
</comment>
<organism evidence="10 11">
    <name type="scientific">Ilex paraguariensis</name>
    <name type="common">yerba mate</name>
    <dbReference type="NCBI Taxonomy" id="185542"/>
    <lineage>
        <taxon>Eukaryota</taxon>
        <taxon>Viridiplantae</taxon>
        <taxon>Streptophyta</taxon>
        <taxon>Embryophyta</taxon>
        <taxon>Tracheophyta</taxon>
        <taxon>Spermatophyta</taxon>
        <taxon>Magnoliopsida</taxon>
        <taxon>eudicotyledons</taxon>
        <taxon>Gunneridae</taxon>
        <taxon>Pentapetalae</taxon>
        <taxon>asterids</taxon>
        <taxon>campanulids</taxon>
        <taxon>Aquifoliales</taxon>
        <taxon>Aquifoliaceae</taxon>
        <taxon>Ilex</taxon>
    </lineage>
</organism>
<evidence type="ECO:0000256" key="6">
    <source>
        <dbReference type="ARBA" id="ARBA00023136"/>
    </source>
</evidence>
<feature type="domain" description="PGG" evidence="9">
    <location>
        <begin position="469"/>
        <end position="579"/>
    </location>
</feature>
<keyword evidence="5 7" id="KW-0040">ANK repeat</keyword>
<protein>
    <recommendedName>
        <fullName evidence="9">PGG domain-containing protein</fullName>
    </recommendedName>
</protein>
<dbReference type="EMBL" id="CAUOFW020004969">
    <property type="protein sequence ID" value="CAK9167942.1"/>
    <property type="molecule type" value="Genomic_DNA"/>
</dbReference>
<evidence type="ECO:0000313" key="11">
    <source>
        <dbReference type="Proteomes" id="UP001642360"/>
    </source>
</evidence>
<dbReference type="PROSITE" id="PS50088">
    <property type="entry name" value="ANK_REPEAT"/>
    <property type="match status" value="4"/>
</dbReference>
<gene>
    <name evidence="10" type="ORF">ILEXP_LOCUS37261</name>
</gene>
<feature type="transmembrane region" description="Helical" evidence="8">
    <location>
        <begin position="475"/>
        <end position="498"/>
    </location>
</feature>
<keyword evidence="11" id="KW-1185">Reference proteome</keyword>
<dbReference type="PROSITE" id="PS50297">
    <property type="entry name" value="ANK_REP_REGION"/>
    <property type="match status" value="2"/>
</dbReference>
<dbReference type="InterPro" id="IPR002110">
    <property type="entry name" value="Ankyrin_rpt"/>
</dbReference>
<keyword evidence="6 8" id="KW-0472">Membrane</keyword>
<dbReference type="Gene3D" id="1.25.40.20">
    <property type="entry name" value="Ankyrin repeat-containing domain"/>
    <property type="match status" value="2"/>
</dbReference>
<comment type="caution">
    <text evidence="10">The sequence shown here is derived from an EMBL/GenBank/DDBJ whole genome shotgun (WGS) entry which is preliminary data.</text>
</comment>
<keyword evidence="2 8" id="KW-0812">Transmembrane</keyword>
<evidence type="ECO:0000259" key="9">
    <source>
        <dbReference type="Pfam" id="PF13962"/>
    </source>
</evidence>
<evidence type="ECO:0000256" key="7">
    <source>
        <dbReference type="PROSITE-ProRule" id="PRU00023"/>
    </source>
</evidence>
<dbReference type="Pfam" id="PF13962">
    <property type="entry name" value="PGG"/>
    <property type="match status" value="1"/>
</dbReference>
<dbReference type="GO" id="GO:0016020">
    <property type="term" value="C:membrane"/>
    <property type="evidence" value="ECO:0007669"/>
    <property type="project" value="UniProtKB-SubCell"/>
</dbReference>
<reference evidence="10 11" key="1">
    <citation type="submission" date="2024-02" db="EMBL/GenBank/DDBJ databases">
        <authorList>
            <person name="Vignale AGUSTIN F."/>
            <person name="Sosa J E."/>
            <person name="Modenutti C."/>
        </authorList>
    </citation>
    <scope>NUCLEOTIDE SEQUENCE [LARGE SCALE GENOMIC DNA]</scope>
</reference>
<sequence>MDSSLYRAAMEGNINVLVQNKDQLEVQVTPNNNTVLHIAALFGNTQSVIEILNMCPSMCRRVNSKGETSLHIASREGHSDIVRKLIEFAKAMDEELENGVGTAMEMLRMTNDDKDTALYEAVRNHHYVVAQLLTQADPEFLNPANNAEETPLYLAAERGYIGLVSEILKTCRSPAYGGPGGKTALHATVLGNFEGCTEKLLDWKPDLIKEADIHGWTPIHYAARFGYVSRAKQLLNVDKSVTYLADKDDKRTALHKLLDWKPDLIKEADIHGWTPIHYAARFGYVSRAKQLLNVDNSVTYLADKDDKRTALHVAAAHGHLNVMEELISHCPDCWEMVDNRGQNILHIAVENGKKRVIKFILQNFSLRGLLNQKDADGNTALHLLAASDNYEPHLIMHPWADKMAFNKENLTPLDVVYSEKYTEAWGFIKRDLIRVGATLGRRDVISRDNEEIIMMKRHHAHEKVLPVDIRKTADIHLIVATLIATVTFAACFTVPGGYNGNEGSDQGMAILTRKTAFNLFVITDTIAMTFSTTAVFMYFIVADDIKRGKLVKHYSVAYCLIIIAMEAMLIAFITGMYAVLMHSKSLAISVSSCSSEGEWVDKVCKAKEVIKGLWPCAQGEFSDTFEVPG</sequence>
<dbReference type="SUPFAM" id="SSF48403">
    <property type="entry name" value="Ankyrin repeat"/>
    <property type="match status" value="1"/>
</dbReference>
<feature type="repeat" description="ANK" evidence="7">
    <location>
        <begin position="271"/>
        <end position="303"/>
    </location>
</feature>
<feature type="repeat" description="ANK" evidence="7">
    <location>
        <begin position="214"/>
        <end position="246"/>
    </location>
</feature>
<dbReference type="PANTHER" id="PTHR24186:SF50">
    <property type="entry name" value="ANKYRIN REPEAT-CONTAINING PROTEIN ITN1-LIKE ISOFORM X1"/>
    <property type="match status" value="1"/>
</dbReference>
<evidence type="ECO:0000256" key="1">
    <source>
        <dbReference type="ARBA" id="ARBA00004141"/>
    </source>
</evidence>
<dbReference type="Pfam" id="PF12796">
    <property type="entry name" value="Ank_2"/>
    <property type="match status" value="2"/>
</dbReference>
<keyword evidence="4 8" id="KW-1133">Transmembrane helix</keyword>
<dbReference type="Proteomes" id="UP001642360">
    <property type="component" value="Unassembled WGS sequence"/>
</dbReference>
<feature type="transmembrane region" description="Helical" evidence="8">
    <location>
        <begin position="519"/>
        <end position="541"/>
    </location>
</feature>
<dbReference type="InterPro" id="IPR026961">
    <property type="entry name" value="PGG_dom"/>
</dbReference>
<keyword evidence="3" id="KW-0677">Repeat</keyword>
<evidence type="ECO:0000256" key="4">
    <source>
        <dbReference type="ARBA" id="ARBA00022989"/>
    </source>
</evidence>
<evidence type="ECO:0000256" key="8">
    <source>
        <dbReference type="SAM" id="Phobius"/>
    </source>
</evidence>
<feature type="transmembrane region" description="Helical" evidence="8">
    <location>
        <begin position="553"/>
        <end position="580"/>
    </location>
</feature>
<name>A0ABC8TET3_9AQUA</name>
<proteinExistence type="predicted"/>
<dbReference type="AlphaFoldDB" id="A0ABC8TET3"/>
<dbReference type="SMART" id="SM00248">
    <property type="entry name" value="ANK"/>
    <property type="match status" value="9"/>
</dbReference>
<accession>A0ABC8TET3</accession>
<evidence type="ECO:0000313" key="10">
    <source>
        <dbReference type="EMBL" id="CAK9167942.1"/>
    </source>
</evidence>
<dbReference type="InterPro" id="IPR036770">
    <property type="entry name" value="Ankyrin_rpt-contain_sf"/>
</dbReference>
<dbReference type="PANTHER" id="PTHR24186">
    <property type="entry name" value="PROTEIN PHOSPHATASE 1 REGULATORY SUBUNIT"/>
    <property type="match status" value="1"/>
</dbReference>
<evidence type="ECO:0000256" key="2">
    <source>
        <dbReference type="ARBA" id="ARBA00022692"/>
    </source>
</evidence>
<feature type="repeat" description="ANK" evidence="7">
    <location>
        <begin position="306"/>
        <end position="329"/>
    </location>
</feature>
<evidence type="ECO:0000256" key="3">
    <source>
        <dbReference type="ARBA" id="ARBA00022737"/>
    </source>
</evidence>